<reference evidence="3 4" key="1">
    <citation type="journal article" date="2016" name="Nat. Commun.">
        <title>Ectomycorrhizal ecology is imprinted in the genome of the dominant symbiotic fungus Cenococcum geophilum.</title>
        <authorList>
            <consortium name="DOE Joint Genome Institute"/>
            <person name="Peter M."/>
            <person name="Kohler A."/>
            <person name="Ohm R.A."/>
            <person name="Kuo A."/>
            <person name="Krutzmann J."/>
            <person name="Morin E."/>
            <person name="Arend M."/>
            <person name="Barry K.W."/>
            <person name="Binder M."/>
            <person name="Choi C."/>
            <person name="Clum A."/>
            <person name="Copeland A."/>
            <person name="Grisel N."/>
            <person name="Haridas S."/>
            <person name="Kipfer T."/>
            <person name="LaButti K."/>
            <person name="Lindquist E."/>
            <person name="Lipzen A."/>
            <person name="Maire R."/>
            <person name="Meier B."/>
            <person name="Mihaltcheva S."/>
            <person name="Molinier V."/>
            <person name="Murat C."/>
            <person name="Poggeler S."/>
            <person name="Quandt C.A."/>
            <person name="Sperisen C."/>
            <person name="Tritt A."/>
            <person name="Tisserant E."/>
            <person name="Crous P.W."/>
            <person name="Henrissat B."/>
            <person name="Nehls U."/>
            <person name="Egli S."/>
            <person name="Spatafora J.W."/>
            <person name="Grigoriev I.V."/>
            <person name="Martin F.M."/>
        </authorList>
    </citation>
    <scope>NUCLEOTIDE SEQUENCE [LARGE SCALE GENOMIC DNA]</scope>
    <source>
        <strain evidence="3 4">CBS 459.81</strain>
    </source>
</reference>
<dbReference type="EMBL" id="KV745347">
    <property type="protein sequence ID" value="OCK75230.1"/>
    <property type="molecule type" value="Genomic_DNA"/>
</dbReference>
<dbReference type="CDD" id="cd12148">
    <property type="entry name" value="fungal_TF_MHR"/>
    <property type="match status" value="1"/>
</dbReference>
<dbReference type="PANTHER" id="PTHR47425">
    <property type="entry name" value="FARB-RELATED"/>
    <property type="match status" value="1"/>
</dbReference>
<accession>A0A8E2JAC5</accession>
<evidence type="ECO:0000259" key="2">
    <source>
        <dbReference type="SMART" id="SM00906"/>
    </source>
</evidence>
<dbReference type="AlphaFoldDB" id="A0A8E2JAC5"/>
<gene>
    <name evidence="3" type="ORF">K432DRAFT_409214</name>
</gene>
<keyword evidence="1" id="KW-0539">Nucleus</keyword>
<feature type="domain" description="Xylanolytic transcriptional activator regulatory" evidence="2">
    <location>
        <begin position="37"/>
        <end position="111"/>
    </location>
</feature>
<protein>
    <recommendedName>
        <fullName evidence="2">Xylanolytic transcriptional activator regulatory domain-containing protein</fullName>
    </recommendedName>
</protein>
<evidence type="ECO:0000313" key="4">
    <source>
        <dbReference type="Proteomes" id="UP000250266"/>
    </source>
</evidence>
<dbReference type="SMART" id="SM00906">
    <property type="entry name" value="Fungal_trans"/>
    <property type="match status" value="1"/>
</dbReference>
<sequence length="200" mass="23150">LLYDLDCEADRITVIQSLLLLSHIRIAPSPETSQKDTWHWLGVAVSLCFGTRLNRYPSASILICPEKRRSWKRTWWACFVLDQMASLRLRRLPRIRRTDFHLPMVAVEDFELDRFDGEAGRGEGWAVCQRNMAAGFVEKAWLCLNIGWSSFVMEEKGGDRGKARGEDPESESWNIMFRDLVHIPDGELDWERGLEWVGIP</sequence>
<evidence type="ECO:0000313" key="3">
    <source>
        <dbReference type="EMBL" id="OCK75230.1"/>
    </source>
</evidence>
<feature type="non-terminal residue" evidence="3">
    <location>
        <position position="1"/>
    </location>
</feature>
<dbReference type="Pfam" id="PF04082">
    <property type="entry name" value="Fungal_trans"/>
    <property type="match status" value="1"/>
</dbReference>
<dbReference type="InterPro" id="IPR007219">
    <property type="entry name" value="XnlR_reg_dom"/>
</dbReference>
<dbReference type="GO" id="GO:0003677">
    <property type="term" value="F:DNA binding"/>
    <property type="evidence" value="ECO:0007669"/>
    <property type="project" value="InterPro"/>
</dbReference>
<dbReference type="GO" id="GO:0008270">
    <property type="term" value="F:zinc ion binding"/>
    <property type="evidence" value="ECO:0007669"/>
    <property type="project" value="InterPro"/>
</dbReference>
<organism evidence="3 4">
    <name type="scientific">Lepidopterella palustris CBS 459.81</name>
    <dbReference type="NCBI Taxonomy" id="1314670"/>
    <lineage>
        <taxon>Eukaryota</taxon>
        <taxon>Fungi</taxon>
        <taxon>Dikarya</taxon>
        <taxon>Ascomycota</taxon>
        <taxon>Pezizomycotina</taxon>
        <taxon>Dothideomycetes</taxon>
        <taxon>Pleosporomycetidae</taxon>
        <taxon>Mytilinidiales</taxon>
        <taxon>Argynnaceae</taxon>
        <taxon>Lepidopterella</taxon>
    </lineage>
</organism>
<proteinExistence type="predicted"/>
<dbReference type="InterPro" id="IPR052761">
    <property type="entry name" value="Fungal_Detox/Toxin_TFs"/>
</dbReference>
<name>A0A8E2JAC5_9PEZI</name>
<dbReference type="GO" id="GO:0006351">
    <property type="term" value="P:DNA-templated transcription"/>
    <property type="evidence" value="ECO:0007669"/>
    <property type="project" value="InterPro"/>
</dbReference>
<dbReference type="OrthoDB" id="5121955at2759"/>
<keyword evidence="4" id="KW-1185">Reference proteome</keyword>
<dbReference type="Proteomes" id="UP000250266">
    <property type="component" value="Unassembled WGS sequence"/>
</dbReference>
<dbReference type="PANTHER" id="PTHR47425:SF3">
    <property type="entry name" value="ZN(II)2CYS6 TRANSCRIPTION FACTOR (EUROFUNG)"/>
    <property type="match status" value="1"/>
</dbReference>
<evidence type="ECO:0000256" key="1">
    <source>
        <dbReference type="ARBA" id="ARBA00023242"/>
    </source>
</evidence>